<gene>
    <name evidence="2" type="ORF">NPX13_g871</name>
</gene>
<proteinExistence type="predicted"/>
<dbReference type="Proteomes" id="UP001148614">
    <property type="component" value="Unassembled WGS sequence"/>
</dbReference>
<dbReference type="EMBL" id="JANPWZ010000068">
    <property type="protein sequence ID" value="KAJ3579698.1"/>
    <property type="molecule type" value="Genomic_DNA"/>
</dbReference>
<protein>
    <recommendedName>
        <fullName evidence="1">DUF7730 domain-containing protein</fullName>
    </recommendedName>
</protein>
<dbReference type="Pfam" id="PF24864">
    <property type="entry name" value="DUF7730"/>
    <property type="match status" value="1"/>
</dbReference>
<organism evidence="2 3">
    <name type="scientific">Xylaria arbuscula</name>
    <dbReference type="NCBI Taxonomy" id="114810"/>
    <lineage>
        <taxon>Eukaryota</taxon>
        <taxon>Fungi</taxon>
        <taxon>Dikarya</taxon>
        <taxon>Ascomycota</taxon>
        <taxon>Pezizomycotina</taxon>
        <taxon>Sordariomycetes</taxon>
        <taxon>Xylariomycetidae</taxon>
        <taxon>Xylariales</taxon>
        <taxon>Xylariaceae</taxon>
        <taxon>Xylaria</taxon>
    </lineage>
</organism>
<dbReference type="AlphaFoldDB" id="A0A9W8TQP8"/>
<keyword evidence="3" id="KW-1185">Reference proteome</keyword>
<dbReference type="PANTHER" id="PTHR38790">
    <property type="entry name" value="2EXR DOMAIN-CONTAINING PROTEIN-RELATED"/>
    <property type="match status" value="1"/>
</dbReference>
<dbReference type="PANTHER" id="PTHR38790:SF9">
    <property type="entry name" value="F-BOX DOMAIN-CONTAINING PROTEIN"/>
    <property type="match status" value="1"/>
</dbReference>
<evidence type="ECO:0000259" key="1">
    <source>
        <dbReference type="Pfam" id="PF24864"/>
    </source>
</evidence>
<reference evidence="2" key="1">
    <citation type="submission" date="2022-07" db="EMBL/GenBank/DDBJ databases">
        <title>Genome Sequence of Xylaria arbuscula.</title>
        <authorList>
            <person name="Buettner E."/>
        </authorList>
    </citation>
    <scope>NUCLEOTIDE SEQUENCE</scope>
    <source>
        <strain evidence="2">VT107</strain>
    </source>
</reference>
<sequence>MSPLLRFWKRDRHTHHNHQTQSLLFNLPAELRLQIFDIALNCSSVWLIVRVDLDGPHLRLLKGGVGIIPPAAPMVASRLTSLLLSCARAYDEALPVLYGLNTFCVCDLGSLRSLARGVGAPYITRLEVMIKSLFHLPLGPSQNSLTRWNRWLGKKCLREREWARKWGTIKRFERLQHLFIELEAPGAIWQETFRPFELMIIKPLEGLLKDGTTGKLRLFWDRPVGHAIAAEEVLNNWVTERVDKDPEFRRAVIALQSRT</sequence>
<accession>A0A9W8TQP8</accession>
<evidence type="ECO:0000313" key="2">
    <source>
        <dbReference type="EMBL" id="KAJ3579698.1"/>
    </source>
</evidence>
<name>A0A9W8TQP8_9PEZI</name>
<feature type="domain" description="DUF7730" evidence="1">
    <location>
        <begin position="18"/>
        <end position="206"/>
    </location>
</feature>
<dbReference type="InterPro" id="IPR056632">
    <property type="entry name" value="DUF7730"/>
</dbReference>
<evidence type="ECO:0000313" key="3">
    <source>
        <dbReference type="Proteomes" id="UP001148614"/>
    </source>
</evidence>
<comment type="caution">
    <text evidence="2">The sequence shown here is derived from an EMBL/GenBank/DDBJ whole genome shotgun (WGS) entry which is preliminary data.</text>
</comment>